<dbReference type="AlphaFoldDB" id="A0A089MBD8"/>
<dbReference type="Gene3D" id="3.40.50.300">
    <property type="entry name" value="P-loop containing nucleotide triphosphate hydrolases"/>
    <property type="match status" value="1"/>
</dbReference>
<dbReference type="InterPro" id="IPR023823">
    <property type="entry name" value="CHP04066_peptide_maturation"/>
</dbReference>
<name>A0A089MBD8_9BACL</name>
<dbReference type="HOGENOM" id="CLU_060727_0_0_9"/>
<gene>
    <name evidence="1" type="ORF">PGRAT_25440</name>
</gene>
<sequence length="379" mass="42351">MLNKESVLIYPYDSHFTPLLRDKGFVDHYGNIQLSSLPGWGLCGKDASYADGGGFLGLTVSQEFEQLLSGIDTVIFAEADNSYTLDKNIYPKLLSAVEAGKNIITLLPLNEKLEEIQGKCEKKGSYFINYGENNLNHTDFLNDLSSGQKEIIDCTTPILAVVGIAENTHKFQMQLDLKSTFESMGYKVSVVGTRSYCEFLGFHSFPGFMKELISESDKILCYNRYIKQIESTEEPDLIIVAVPGGFMRYNNKITNDFGITAYEIFQAVVPDAVVVSLFHEKYTAEYLDGIMKSVKYKFGLDIDALNITNRQIDWVEMTNSKPSSVNTLTLNQDFMQNSIEECGVLSSVPVFNALDKGDTVKIANLIVDKLSETEMAVNF</sequence>
<dbReference type="KEGG" id="pgm:PGRAT_25440"/>
<keyword evidence="2" id="KW-1185">Reference proteome</keyword>
<evidence type="ECO:0008006" key="3">
    <source>
        <dbReference type="Google" id="ProtNLM"/>
    </source>
</evidence>
<dbReference type="eggNOG" id="ENOG502ZBH1">
    <property type="taxonomic scope" value="Bacteria"/>
</dbReference>
<dbReference type="STRING" id="189425.PGRAT_25440"/>
<organism evidence="1 2">
    <name type="scientific">Paenibacillus graminis</name>
    <dbReference type="NCBI Taxonomy" id="189425"/>
    <lineage>
        <taxon>Bacteria</taxon>
        <taxon>Bacillati</taxon>
        <taxon>Bacillota</taxon>
        <taxon>Bacilli</taxon>
        <taxon>Bacillales</taxon>
        <taxon>Paenibacillaceae</taxon>
        <taxon>Paenibacillus</taxon>
    </lineage>
</organism>
<accession>A0A089MBD8</accession>
<dbReference type="Proteomes" id="UP000029500">
    <property type="component" value="Chromosome"/>
</dbReference>
<dbReference type="SUPFAM" id="SSF52540">
    <property type="entry name" value="P-loop containing nucleoside triphosphate hydrolases"/>
    <property type="match status" value="1"/>
</dbReference>
<proteinExistence type="predicted"/>
<dbReference type="NCBIfam" id="TIGR04066">
    <property type="entry name" value="nat_prod_clost"/>
    <property type="match status" value="1"/>
</dbReference>
<protein>
    <recommendedName>
        <fullName evidence="3">Peptide maturation system protein</fullName>
    </recommendedName>
</protein>
<evidence type="ECO:0000313" key="1">
    <source>
        <dbReference type="EMBL" id="AIQ70607.1"/>
    </source>
</evidence>
<reference evidence="1 2" key="1">
    <citation type="submission" date="2014-08" db="EMBL/GenBank/DDBJ databases">
        <title>Comparative genomics of the Paenibacillus odorifer group.</title>
        <authorList>
            <person name="den Bakker H.C."/>
            <person name="Tsai Y.-C."/>
            <person name="Martin N."/>
            <person name="Korlach J."/>
            <person name="Wiedmann M."/>
        </authorList>
    </citation>
    <scope>NUCLEOTIDE SEQUENCE [LARGE SCALE GENOMIC DNA]</scope>
    <source>
        <strain evidence="1 2">DSM 15220</strain>
    </source>
</reference>
<dbReference type="EMBL" id="CP009287">
    <property type="protein sequence ID" value="AIQ70607.1"/>
    <property type="molecule type" value="Genomic_DNA"/>
</dbReference>
<dbReference type="InterPro" id="IPR027417">
    <property type="entry name" value="P-loop_NTPase"/>
</dbReference>
<evidence type="ECO:0000313" key="2">
    <source>
        <dbReference type="Proteomes" id="UP000029500"/>
    </source>
</evidence>